<reference evidence="1 2" key="1">
    <citation type="journal article" date="2017" name="Nat. Microbiol.">
        <title>Natural product diversity associated with the nematode symbionts Photorhabdus and Xenorhabdus.</title>
        <authorList>
            <person name="Tobias N.J."/>
            <person name="Wolff H."/>
            <person name="Djahanschiri B."/>
            <person name="Grundmann F."/>
            <person name="Kronenwerth M."/>
            <person name="Shi Y.M."/>
            <person name="Simonyi S."/>
            <person name="Grun P."/>
            <person name="Shapiro-Ilan D."/>
            <person name="Pidot S.J."/>
            <person name="Stinear T.P."/>
            <person name="Ebersberger I."/>
            <person name="Bode H.B."/>
        </authorList>
    </citation>
    <scope>NUCLEOTIDE SEQUENCE [LARGE SCALE GENOMIC DNA]</scope>
    <source>
        <strain evidence="1 2">DSM 16342</strain>
    </source>
</reference>
<dbReference type="AlphaFoldDB" id="A0A2D0IT67"/>
<evidence type="ECO:0000313" key="1">
    <source>
        <dbReference type="EMBL" id="PHM25063.1"/>
    </source>
</evidence>
<name>A0A2D0IT67_XENBU</name>
<accession>A0A2D0IT67</accession>
<evidence type="ECO:0000313" key="2">
    <source>
        <dbReference type="Proteomes" id="UP000225833"/>
    </source>
</evidence>
<organism evidence="1 2">
    <name type="scientific">Xenorhabdus budapestensis</name>
    <dbReference type="NCBI Taxonomy" id="290110"/>
    <lineage>
        <taxon>Bacteria</taxon>
        <taxon>Pseudomonadati</taxon>
        <taxon>Pseudomonadota</taxon>
        <taxon>Gammaproteobacteria</taxon>
        <taxon>Enterobacterales</taxon>
        <taxon>Morganellaceae</taxon>
        <taxon>Xenorhabdus</taxon>
    </lineage>
</organism>
<sequence length="113" mass="13532">MSEINFHIDDVIKERIMSLSWEEDQIPTLYKRIIDMIHSFNECSNDICIICIHILYSSMRSGVLDKEKETWEMLNDDVAYKFEMIASYLMMDAKNRVEVMMFNKFNFIESKLN</sequence>
<dbReference type="EMBL" id="NIBS01000021">
    <property type="protein sequence ID" value="PHM25063.1"/>
    <property type="molecule type" value="Genomic_DNA"/>
</dbReference>
<dbReference type="RefSeq" id="WP_099136889.1">
    <property type="nucleotide sequence ID" value="NZ_CAWNNJ010000088.1"/>
</dbReference>
<comment type="caution">
    <text evidence="1">The sequence shown here is derived from an EMBL/GenBank/DDBJ whole genome shotgun (WGS) entry which is preliminary data.</text>
</comment>
<protein>
    <submittedName>
        <fullName evidence="1">Uncharacterized protein</fullName>
    </submittedName>
</protein>
<dbReference type="Proteomes" id="UP000225833">
    <property type="component" value="Unassembled WGS sequence"/>
</dbReference>
<proteinExistence type="predicted"/>
<gene>
    <name evidence="1" type="ORF">Xbud_03136</name>
</gene>